<dbReference type="AlphaFoldDB" id="A0A177WUZ6"/>
<organism evidence="1 2">
    <name type="scientific">Batrachochytrium dendrobatidis (strain JEL423)</name>
    <dbReference type="NCBI Taxonomy" id="403673"/>
    <lineage>
        <taxon>Eukaryota</taxon>
        <taxon>Fungi</taxon>
        <taxon>Fungi incertae sedis</taxon>
        <taxon>Chytridiomycota</taxon>
        <taxon>Chytridiomycota incertae sedis</taxon>
        <taxon>Chytridiomycetes</taxon>
        <taxon>Rhizophydiales</taxon>
        <taxon>Rhizophydiales incertae sedis</taxon>
        <taxon>Batrachochytrium</taxon>
    </lineage>
</organism>
<evidence type="ECO:0000313" key="1">
    <source>
        <dbReference type="EMBL" id="OAJ43883.1"/>
    </source>
</evidence>
<proteinExistence type="predicted"/>
<sequence>MEWIDNMKELIQHLDDLKLLTTDAQLHKADEIWGRLLVLIMKLRKQNYTPRLQSIGLEDITVKYLEYNRPSLQIKIMEFATVFLRMMYSNNEFKVSHRLSNQIAQLMQSPNRQVKMAASHD</sequence>
<dbReference type="VEuPathDB" id="FungiDB:BDEG_27196"/>
<dbReference type="Proteomes" id="UP000077115">
    <property type="component" value="Unassembled WGS sequence"/>
</dbReference>
<dbReference type="EMBL" id="DS022311">
    <property type="protein sequence ID" value="OAJ43883.1"/>
    <property type="molecule type" value="Genomic_DNA"/>
</dbReference>
<name>A0A177WUZ6_BATDL</name>
<accession>A0A177WUZ6</accession>
<gene>
    <name evidence="1" type="ORF">BDEG_27196</name>
</gene>
<protein>
    <submittedName>
        <fullName evidence="1">Uncharacterized protein</fullName>
    </submittedName>
</protein>
<reference evidence="1 2" key="2">
    <citation type="submission" date="2016-05" db="EMBL/GenBank/DDBJ databases">
        <title>Lineage-specific infection strategies underlie the spectrum of fungal disease in amphibians.</title>
        <authorList>
            <person name="Cuomo C.A."/>
            <person name="Farrer R.A."/>
            <person name="James T."/>
            <person name="Longcore J."/>
            <person name="Birren B."/>
        </authorList>
    </citation>
    <scope>NUCLEOTIDE SEQUENCE [LARGE SCALE GENOMIC DNA]</scope>
    <source>
        <strain evidence="1 2">JEL423</strain>
    </source>
</reference>
<evidence type="ECO:0000313" key="2">
    <source>
        <dbReference type="Proteomes" id="UP000077115"/>
    </source>
</evidence>
<reference evidence="1 2" key="1">
    <citation type="submission" date="2006-10" db="EMBL/GenBank/DDBJ databases">
        <title>The Genome Sequence of Batrachochytrium dendrobatidis JEL423.</title>
        <authorList>
            <consortium name="The Broad Institute Genome Sequencing Platform"/>
            <person name="Birren B."/>
            <person name="Lander E."/>
            <person name="Galagan J."/>
            <person name="Cuomo C."/>
            <person name="Devon K."/>
            <person name="Jaffe D."/>
            <person name="Butler J."/>
            <person name="Alvarez P."/>
            <person name="Gnerre S."/>
            <person name="Grabherr M."/>
            <person name="Kleber M."/>
            <person name="Mauceli E."/>
            <person name="Brockman W."/>
            <person name="Young S."/>
            <person name="LaButti K."/>
            <person name="Sykes S."/>
            <person name="DeCaprio D."/>
            <person name="Crawford M."/>
            <person name="Koehrsen M."/>
            <person name="Engels R."/>
            <person name="Montgomery P."/>
            <person name="Pearson M."/>
            <person name="Howarth C."/>
            <person name="Larson L."/>
            <person name="White J."/>
            <person name="O'Leary S."/>
            <person name="Kodira C."/>
            <person name="Zeng Q."/>
            <person name="Yandava C."/>
            <person name="Alvarado L."/>
            <person name="Longcore J."/>
            <person name="James T."/>
        </authorList>
    </citation>
    <scope>NUCLEOTIDE SEQUENCE [LARGE SCALE GENOMIC DNA]</scope>
    <source>
        <strain evidence="1 2">JEL423</strain>
    </source>
</reference>